<gene>
    <name evidence="1" type="ORF">MKW98_003637</name>
</gene>
<dbReference type="AlphaFoldDB" id="A0AAD4SIE8"/>
<evidence type="ECO:0000313" key="2">
    <source>
        <dbReference type="Proteomes" id="UP001202328"/>
    </source>
</evidence>
<reference evidence="1" key="1">
    <citation type="submission" date="2022-04" db="EMBL/GenBank/DDBJ databases">
        <title>A functionally conserved STORR gene fusion in Papaver species that diverged 16.8 million years ago.</title>
        <authorList>
            <person name="Catania T."/>
        </authorList>
    </citation>
    <scope>NUCLEOTIDE SEQUENCE</scope>
    <source>
        <strain evidence="1">S-188037</strain>
    </source>
</reference>
<feature type="non-terminal residue" evidence="1">
    <location>
        <position position="1"/>
    </location>
</feature>
<proteinExistence type="predicted"/>
<dbReference type="Proteomes" id="UP001202328">
    <property type="component" value="Unassembled WGS sequence"/>
</dbReference>
<accession>A0AAD4SIE8</accession>
<organism evidence="1 2">
    <name type="scientific">Papaver atlanticum</name>
    <dbReference type="NCBI Taxonomy" id="357466"/>
    <lineage>
        <taxon>Eukaryota</taxon>
        <taxon>Viridiplantae</taxon>
        <taxon>Streptophyta</taxon>
        <taxon>Embryophyta</taxon>
        <taxon>Tracheophyta</taxon>
        <taxon>Spermatophyta</taxon>
        <taxon>Magnoliopsida</taxon>
        <taxon>Ranunculales</taxon>
        <taxon>Papaveraceae</taxon>
        <taxon>Papaveroideae</taxon>
        <taxon>Papaver</taxon>
    </lineage>
</organism>
<evidence type="ECO:0000313" key="1">
    <source>
        <dbReference type="EMBL" id="KAI3907992.1"/>
    </source>
</evidence>
<comment type="caution">
    <text evidence="1">The sequence shown here is derived from an EMBL/GenBank/DDBJ whole genome shotgun (WGS) entry which is preliminary data.</text>
</comment>
<sequence>KKAEKRRESVDPTYKHERRFLRKLIASSSQVVQSELTTPVFLFRKIHGRLNNVLMFLR</sequence>
<name>A0AAD4SIE8_9MAGN</name>
<keyword evidence="2" id="KW-1185">Reference proteome</keyword>
<protein>
    <submittedName>
        <fullName evidence="1">Uncharacterized protein</fullName>
    </submittedName>
</protein>
<dbReference type="EMBL" id="JAJJMB010010543">
    <property type="protein sequence ID" value="KAI3907992.1"/>
    <property type="molecule type" value="Genomic_DNA"/>
</dbReference>